<name>A0A1L7WVD3_9HELO</name>
<protein>
    <submittedName>
        <fullName evidence="2">Uncharacterized protein</fullName>
    </submittedName>
</protein>
<dbReference type="EMBL" id="FJOG01000008">
    <property type="protein sequence ID" value="CZR56725.1"/>
    <property type="molecule type" value="Genomic_DNA"/>
</dbReference>
<accession>A0A1L7WVD3</accession>
<evidence type="ECO:0000313" key="3">
    <source>
        <dbReference type="Proteomes" id="UP000184330"/>
    </source>
</evidence>
<feature type="region of interest" description="Disordered" evidence="1">
    <location>
        <begin position="1"/>
        <end position="119"/>
    </location>
</feature>
<organism evidence="2 3">
    <name type="scientific">Phialocephala subalpina</name>
    <dbReference type="NCBI Taxonomy" id="576137"/>
    <lineage>
        <taxon>Eukaryota</taxon>
        <taxon>Fungi</taxon>
        <taxon>Dikarya</taxon>
        <taxon>Ascomycota</taxon>
        <taxon>Pezizomycotina</taxon>
        <taxon>Leotiomycetes</taxon>
        <taxon>Helotiales</taxon>
        <taxon>Mollisiaceae</taxon>
        <taxon>Phialocephala</taxon>
        <taxon>Phialocephala fortinii species complex</taxon>
    </lineage>
</organism>
<dbReference type="AlphaFoldDB" id="A0A1L7WVD3"/>
<sequence>MPEKVTAKSVKQQDMGCVNSSFSDNTRYEYTPKLPSRPVAERARNLDSDDDRPSSDRIPDRSPADFEPEATIIHPGRASIDVGEDYRHQTRRAATSQRPRGSTPRQEARATKTDPPDQGHEYFSIKIKGDGEVLQGNVGDNDKTCKSRNVYSNIEIDGGSMNILGNMSTDAFAALVMAKYSMRVTTQRRQEVEVI</sequence>
<proteinExistence type="predicted"/>
<feature type="compositionally biased region" description="Polar residues" evidence="1">
    <location>
        <begin position="92"/>
        <end position="105"/>
    </location>
</feature>
<reference evidence="2 3" key="1">
    <citation type="submission" date="2016-03" db="EMBL/GenBank/DDBJ databases">
        <authorList>
            <person name="Ploux O."/>
        </authorList>
    </citation>
    <scope>NUCLEOTIDE SEQUENCE [LARGE SCALE GENOMIC DNA]</scope>
    <source>
        <strain evidence="2 3">UAMH 11012</strain>
    </source>
</reference>
<feature type="compositionally biased region" description="Basic and acidic residues" evidence="1">
    <location>
        <begin position="106"/>
        <end position="119"/>
    </location>
</feature>
<evidence type="ECO:0000313" key="2">
    <source>
        <dbReference type="EMBL" id="CZR56725.1"/>
    </source>
</evidence>
<gene>
    <name evidence="2" type="ORF">PAC_06614</name>
</gene>
<feature type="compositionally biased region" description="Basic and acidic residues" evidence="1">
    <location>
        <begin position="39"/>
        <end position="64"/>
    </location>
</feature>
<keyword evidence="3" id="KW-1185">Reference proteome</keyword>
<dbReference type="Proteomes" id="UP000184330">
    <property type="component" value="Unassembled WGS sequence"/>
</dbReference>
<evidence type="ECO:0000256" key="1">
    <source>
        <dbReference type="SAM" id="MobiDB-lite"/>
    </source>
</evidence>